<dbReference type="PRINTS" id="PR00039">
    <property type="entry name" value="HTHLYSR"/>
</dbReference>
<dbReference type="CDD" id="cd08422">
    <property type="entry name" value="PBP2_CrgA_like"/>
    <property type="match status" value="1"/>
</dbReference>
<dbReference type="Gene3D" id="1.10.10.10">
    <property type="entry name" value="Winged helix-like DNA-binding domain superfamily/Winged helix DNA-binding domain"/>
    <property type="match status" value="1"/>
</dbReference>
<keyword evidence="2" id="KW-0805">Transcription regulation</keyword>
<dbReference type="AlphaFoldDB" id="A0AB35BYF8"/>
<dbReference type="InterPro" id="IPR005119">
    <property type="entry name" value="LysR_subst-bd"/>
</dbReference>
<protein>
    <submittedName>
        <fullName evidence="6">LysR family transcriptional regulator</fullName>
    </submittedName>
</protein>
<dbReference type="Gene3D" id="3.40.190.290">
    <property type="match status" value="1"/>
</dbReference>
<evidence type="ECO:0000256" key="2">
    <source>
        <dbReference type="ARBA" id="ARBA00023015"/>
    </source>
</evidence>
<dbReference type="SUPFAM" id="SSF53850">
    <property type="entry name" value="Periplasmic binding protein-like II"/>
    <property type="match status" value="1"/>
</dbReference>
<dbReference type="InterPro" id="IPR036388">
    <property type="entry name" value="WH-like_DNA-bd_sf"/>
</dbReference>
<dbReference type="FunFam" id="1.10.10.10:FF:000001">
    <property type="entry name" value="LysR family transcriptional regulator"/>
    <property type="match status" value="1"/>
</dbReference>
<evidence type="ECO:0000313" key="6">
    <source>
        <dbReference type="EMBL" id="MBS7824536.1"/>
    </source>
</evidence>
<dbReference type="PANTHER" id="PTHR30537:SF58">
    <property type="entry name" value="HTH-TYPE TRANSCRIPTIONAL REGULATOR PERR"/>
    <property type="match status" value="1"/>
</dbReference>
<comment type="caution">
    <text evidence="6">The sequence shown here is derived from an EMBL/GenBank/DDBJ whole genome shotgun (WGS) entry which is preliminary data.</text>
</comment>
<dbReference type="GO" id="GO:0003700">
    <property type="term" value="F:DNA-binding transcription factor activity"/>
    <property type="evidence" value="ECO:0007669"/>
    <property type="project" value="InterPro"/>
</dbReference>
<evidence type="ECO:0000256" key="4">
    <source>
        <dbReference type="ARBA" id="ARBA00023163"/>
    </source>
</evidence>
<dbReference type="InterPro" id="IPR036390">
    <property type="entry name" value="WH_DNA-bd_sf"/>
</dbReference>
<keyword evidence="4" id="KW-0804">Transcription</keyword>
<sequence length="300" mass="33731">MKPLSPIAIDDIQIFCRAVESDHFTAASISLGMTPSAVSKAIKRLEERLKVKLFHRSTRVMRLTEAGQRYYDVCQDALRRIEMIEQQLIHHAQPQGTLRISLPDSLAIFHLIPVINDFIEAHLGQLKVEIVLSTSYVDFMREDIDVALRIGDVGNDQLIARPFDQLEQKIVTSPRYLAKYGTPKTLADLSHHHCVGLKFPGMPTVLPWRVDEGRALPLTHTVQYSDPLGALTSVIEGFGIIQLLDFSVKEGLNNGTLVELFSDHRPPPLSVNIVYLSGYLPAKVRVFIDHLFAHAPRRCN</sequence>
<dbReference type="RefSeq" id="WP_094492605.1">
    <property type="nucleotide sequence ID" value="NZ_JAGIBT010000003.1"/>
</dbReference>
<accession>A0AB35BYF8</accession>
<proteinExistence type="inferred from homology"/>
<comment type="similarity">
    <text evidence="1">Belongs to the LysR transcriptional regulatory family.</text>
</comment>
<name>A0AB35BYF8_9GAMM</name>
<dbReference type="Pfam" id="PF03466">
    <property type="entry name" value="LysR_substrate"/>
    <property type="match status" value="1"/>
</dbReference>
<dbReference type="SUPFAM" id="SSF46785">
    <property type="entry name" value="Winged helix' DNA-binding domain"/>
    <property type="match status" value="1"/>
</dbReference>
<dbReference type="PANTHER" id="PTHR30537">
    <property type="entry name" value="HTH-TYPE TRANSCRIPTIONAL REGULATOR"/>
    <property type="match status" value="1"/>
</dbReference>
<evidence type="ECO:0000259" key="5">
    <source>
        <dbReference type="PROSITE" id="PS50931"/>
    </source>
</evidence>
<dbReference type="InterPro" id="IPR058163">
    <property type="entry name" value="LysR-type_TF_proteobact-type"/>
</dbReference>
<reference evidence="6" key="1">
    <citation type="submission" date="2021-03" db="EMBL/GenBank/DDBJ databases">
        <title>Identification and antibiotic profiling of Wohlfahrtiimonas chitiniclastica, an underestimated human pathogen.</title>
        <authorList>
            <person name="Kopf A."/>
            <person name="Bunk B."/>
            <person name="Coldewey S."/>
            <person name="Gunzer F."/>
            <person name="Riedel T."/>
            <person name="Schroettner P."/>
        </authorList>
    </citation>
    <scope>NUCLEOTIDE SEQUENCE</scope>
    <source>
        <strain evidence="6">DSM 100917</strain>
    </source>
</reference>
<dbReference type="EMBL" id="JAGIBU010000003">
    <property type="protein sequence ID" value="MBS7824536.1"/>
    <property type="molecule type" value="Genomic_DNA"/>
</dbReference>
<organism evidence="6 7">
    <name type="scientific">Wohlfahrtiimonas chitiniclastica</name>
    <dbReference type="NCBI Taxonomy" id="400946"/>
    <lineage>
        <taxon>Bacteria</taxon>
        <taxon>Pseudomonadati</taxon>
        <taxon>Pseudomonadota</taxon>
        <taxon>Gammaproteobacteria</taxon>
        <taxon>Cardiobacteriales</taxon>
        <taxon>Ignatzschineriaceae</taxon>
        <taxon>Wohlfahrtiimonas</taxon>
    </lineage>
</organism>
<feature type="domain" description="HTH lysR-type" evidence="5">
    <location>
        <begin position="7"/>
        <end position="64"/>
    </location>
</feature>
<evidence type="ECO:0000313" key="7">
    <source>
        <dbReference type="Proteomes" id="UP000680020"/>
    </source>
</evidence>
<dbReference type="InterPro" id="IPR000847">
    <property type="entry name" value="LysR_HTH_N"/>
</dbReference>
<dbReference type="GO" id="GO:0006351">
    <property type="term" value="P:DNA-templated transcription"/>
    <property type="evidence" value="ECO:0007669"/>
    <property type="project" value="TreeGrafter"/>
</dbReference>
<dbReference type="GO" id="GO:0043565">
    <property type="term" value="F:sequence-specific DNA binding"/>
    <property type="evidence" value="ECO:0007669"/>
    <property type="project" value="TreeGrafter"/>
</dbReference>
<dbReference type="Pfam" id="PF00126">
    <property type="entry name" value="HTH_1"/>
    <property type="match status" value="1"/>
</dbReference>
<gene>
    <name evidence="6" type="ORF">J7561_04885</name>
</gene>
<evidence type="ECO:0000256" key="3">
    <source>
        <dbReference type="ARBA" id="ARBA00023125"/>
    </source>
</evidence>
<dbReference type="Proteomes" id="UP000680020">
    <property type="component" value="Unassembled WGS sequence"/>
</dbReference>
<evidence type="ECO:0000256" key="1">
    <source>
        <dbReference type="ARBA" id="ARBA00009437"/>
    </source>
</evidence>
<dbReference type="PROSITE" id="PS50931">
    <property type="entry name" value="HTH_LYSR"/>
    <property type="match status" value="1"/>
</dbReference>
<keyword evidence="3" id="KW-0238">DNA-binding</keyword>